<sequence>MVRLTNTNETPAELQMIMINTTLRSGRTPRVPAQQHPRSGWQTSIRSAWTPDVDDVDVSAMTGHRHQNFHWA</sequence>
<evidence type="ECO:0000313" key="1">
    <source>
        <dbReference type="EMBL" id="GFO42589.1"/>
    </source>
</evidence>
<proteinExistence type="predicted"/>
<organism evidence="1 2">
    <name type="scientific">Plakobranchus ocellatus</name>
    <dbReference type="NCBI Taxonomy" id="259542"/>
    <lineage>
        <taxon>Eukaryota</taxon>
        <taxon>Metazoa</taxon>
        <taxon>Spiralia</taxon>
        <taxon>Lophotrochozoa</taxon>
        <taxon>Mollusca</taxon>
        <taxon>Gastropoda</taxon>
        <taxon>Heterobranchia</taxon>
        <taxon>Euthyneura</taxon>
        <taxon>Panpulmonata</taxon>
        <taxon>Sacoglossa</taxon>
        <taxon>Placobranchoidea</taxon>
        <taxon>Plakobranchidae</taxon>
        <taxon>Plakobranchus</taxon>
    </lineage>
</organism>
<dbReference type="EMBL" id="BLXT01007807">
    <property type="protein sequence ID" value="GFO42589.1"/>
    <property type="molecule type" value="Genomic_DNA"/>
</dbReference>
<name>A0AAV4DEE4_9GAST</name>
<comment type="caution">
    <text evidence="1">The sequence shown here is derived from an EMBL/GenBank/DDBJ whole genome shotgun (WGS) entry which is preliminary data.</text>
</comment>
<dbReference type="Proteomes" id="UP000735302">
    <property type="component" value="Unassembled WGS sequence"/>
</dbReference>
<reference evidence="1 2" key="1">
    <citation type="journal article" date="2021" name="Elife">
        <title>Chloroplast acquisition without the gene transfer in kleptoplastic sea slugs, Plakobranchus ocellatus.</title>
        <authorList>
            <person name="Maeda T."/>
            <person name="Takahashi S."/>
            <person name="Yoshida T."/>
            <person name="Shimamura S."/>
            <person name="Takaki Y."/>
            <person name="Nagai Y."/>
            <person name="Toyoda A."/>
            <person name="Suzuki Y."/>
            <person name="Arimoto A."/>
            <person name="Ishii H."/>
            <person name="Satoh N."/>
            <person name="Nishiyama T."/>
            <person name="Hasebe M."/>
            <person name="Maruyama T."/>
            <person name="Minagawa J."/>
            <person name="Obokata J."/>
            <person name="Shigenobu S."/>
        </authorList>
    </citation>
    <scope>NUCLEOTIDE SEQUENCE [LARGE SCALE GENOMIC DNA]</scope>
</reference>
<gene>
    <name evidence="1" type="ORF">PoB_006909400</name>
</gene>
<protein>
    <submittedName>
        <fullName evidence="1">Uncharacterized protein</fullName>
    </submittedName>
</protein>
<dbReference type="AlphaFoldDB" id="A0AAV4DEE4"/>
<keyword evidence="2" id="KW-1185">Reference proteome</keyword>
<accession>A0AAV4DEE4</accession>
<evidence type="ECO:0000313" key="2">
    <source>
        <dbReference type="Proteomes" id="UP000735302"/>
    </source>
</evidence>